<proteinExistence type="inferred from homology"/>
<dbReference type="Gene3D" id="3.50.30.30">
    <property type="match status" value="1"/>
</dbReference>
<evidence type="ECO:0000259" key="9">
    <source>
        <dbReference type="Pfam" id="PF00082"/>
    </source>
</evidence>
<dbReference type="Proteomes" id="UP001500443">
    <property type="component" value="Unassembled WGS sequence"/>
</dbReference>
<dbReference type="PROSITE" id="PS00136">
    <property type="entry name" value="SUBTILASE_ASP"/>
    <property type="match status" value="1"/>
</dbReference>
<evidence type="ECO:0000313" key="10">
    <source>
        <dbReference type="EMBL" id="GAA2142071.1"/>
    </source>
</evidence>
<dbReference type="PROSITE" id="PS51892">
    <property type="entry name" value="SUBTILASE"/>
    <property type="match status" value="1"/>
</dbReference>
<dbReference type="Gene3D" id="2.60.40.10">
    <property type="entry name" value="Immunoglobulins"/>
    <property type="match status" value="1"/>
</dbReference>
<evidence type="ECO:0000256" key="6">
    <source>
        <dbReference type="RuleBase" id="RU003355"/>
    </source>
</evidence>
<evidence type="ECO:0000256" key="5">
    <source>
        <dbReference type="PROSITE-ProRule" id="PRU01240"/>
    </source>
</evidence>
<protein>
    <submittedName>
        <fullName evidence="10">S8 family serine peptidase</fullName>
    </submittedName>
</protein>
<evidence type="ECO:0000256" key="1">
    <source>
        <dbReference type="ARBA" id="ARBA00011073"/>
    </source>
</evidence>
<organism evidence="10 11">
    <name type="scientific">Streptomyces synnematoformans</name>
    <dbReference type="NCBI Taxonomy" id="415721"/>
    <lineage>
        <taxon>Bacteria</taxon>
        <taxon>Bacillati</taxon>
        <taxon>Actinomycetota</taxon>
        <taxon>Actinomycetes</taxon>
        <taxon>Kitasatosporales</taxon>
        <taxon>Streptomycetaceae</taxon>
        <taxon>Streptomyces</taxon>
    </lineage>
</organism>
<dbReference type="Gene3D" id="3.40.50.200">
    <property type="entry name" value="Peptidase S8/S53 domain"/>
    <property type="match status" value="1"/>
</dbReference>
<gene>
    <name evidence="10" type="ORF">GCM10009802_52720</name>
</gene>
<reference evidence="11" key="1">
    <citation type="journal article" date="2019" name="Int. J. Syst. Evol. Microbiol.">
        <title>The Global Catalogue of Microorganisms (GCM) 10K type strain sequencing project: providing services to taxonomists for standard genome sequencing and annotation.</title>
        <authorList>
            <consortium name="The Broad Institute Genomics Platform"/>
            <consortium name="The Broad Institute Genome Sequencing Center for Infectious Disease"/>
            <person name="Wu L."/>
            <person name="Ma J."/>
        </authorList>
    </citation>
    <scope>NUCLEOTIDE SEQUENCE [LARGE SCALE GENOMIC DNA]</scope>
    <source>
        <strain evidence="11">JCM 15481</strain>
    </source>
</reference>
<evidence type="ECO:0000256" key="4">
    <source>
        <dbReference type="ARBA" id="ARBA00022825"/>
    </source>
</evidence>
<keyword evidence="11" id="KW-1185">Reference proteome</keyword>
<keyword evidence="4 5" id="KW-0720">Serine protease</keyword>
<dbReference type="PANTHER" id="PTHR43806">
    <property type="entry name" value="PEPTIDASE S8"/>
    <property type="match status" value="1"/>
</dbReference>
<feature type="active site" description="Charge relay system" evidence="5">
    <location>
        <position position="456"/>
    </location>
</feature>
<evidence type="ECO:0000256" key="8">
    <source>
        <dbReference type="SAM" id="SignalP"/>
    </source>
</evidence>
<dbReference type="RefSeq" id="WP_344292908.1">
    <property type="nucleotide sequence ID" value="NZ_BAAAPF010000242.1"/>
</dbReference>
<dbReference type="InterPro" id="IPR017296">
    <property type="entry name" value="Peptidase_S8A_SAM-P45"/>
</dbReference>
<dbReference type="InterPro" id="IPR000209">
    <property type="entry name" value="Peptidase_S8/S53_dom"/>
</dbReference>
<dbReference type="PROSITE" id="PS00138">
    <property type="entry name" value="SUBTILASE_SER"/>
    <property type="match status" value="1"/>
</dbReference>
<dbReference type="InterPro" id="IPR023827">
    <property type="entry name" value="Peptidase_S8_Asp-AS"/>
</dbReference>
<evidence type="ECO:0000256" key="2">
    <source>
        <dbReference type="ARBA" id="ARBA00022670"/>
    </source>
</evidence>
<dbReference type="InterPro" id="IPR013783">
    <property type="entry name" value="Ig-like_fold"/>
</dbReference>
<sequence>MHLRRVQLPALATAGALLVTLAPSATQAAAAPGGAPVPDRASGSSLSAVTLVTGDRVRLERFPDGRQAATVTPRDGAPDGGEDGGAAGGFEQVEIDGDLHVIPSDAMPYVGSGALDRDLFNITELVEQGYGDGRSKRIPLIVSYAKGARAADAAELPGTTAGAALPSLGARAVETGKDKADRFWAAVDDDREHVRTAAEPRLAGGIERIWLDRRVSASLDRSVPQIGAPEVWQGGHDGTGVTVAVLDTGVDAEHPDLKGRVAEARNFSDSPTTGDAFGHGTHVAATVAGTGAGADGSRKGVAPGARLLVGKVLGDDGYGSESQVLAGMEWAAEAGADVVNMSLGTDAPTDGTDALSLGLNRLTAETGTLFVASAGNTGPRSATVGSPGAADAALTVGAVDRDDALADFSSRGPRVGDLAVKPDITAPGVDIVAARAAGTSMGTPVDDLYTAASGTSMAAPHVAGAAALIAQRHPDWTARQLKDALVSTAQRHDSRTVYQQGGGRVDAARADAQQVYATGTLGFGGVDEGGEPVRREITYTNASDAPVTLQLDVSLRAGSGEPVPADAVGLPDGDTVEVAAGGTATVPVTLDPAGLRPGRYGGYVTATGGGTVAHTTIGAVREAPTRTVTLRGVDRSGKPAFVNPVTLFGEDDRYDVVSYIPDGRSMTVEVPEGDYFLHAVISDKVVNGSVDSLVVDPQLTVDRDLEVVLDAREANEVRIETPKPAVQEAVMSFYSHREFGSRSISHGHMEFSVDGRKLYVTPTARAREGVFEVSSRWQLEAPMLTGSVRWRGGHAPVDAIRLMGRSPALDGTRRLPLVDAGTGTQAEFDALADDGVDVSRAAVLVDGDSPQDENVVRAAAAAGARYVIVAGPEGSPAWSVWRPGGTRLPAVAAMVRHDVGERLRAALAAGRATVALHGTPASPYLYDVMQVAKQRVPERVVHRVSDANTATVRTGYRDSGGTPWTKEQRFGWRPWMGTAINQYQRHVPTPHERTEYVSAGDTLWRHNVHHRYTYDTFNPLAGGMIQPARTYRPGERVRESWFAPVVRPAIPRGVPGLTSYREGDQLTLRIPEFADSEDGHYSRLDGGDWGGVPADEASAALYRDGGKLAEGRTAWGAFPAGGDGGEGAYRLDLAVDRTTPEWHTSVSTRTSWSFTADRPAAGEQELLPLLQLDYDVRTDARGAAPDGRIVPIGITARHQDGIDGLRVRGMEVSASFDDGASWDDALVMRWWDGGHRVWLRHPRVGDDGGFVSLRVKAWDDAGNSVEQTVKRAYALR</sequence>
<evidence type="ECO:0000256" key="7">
    <source>
        <dbReference type="SAM" id="MobiDB-lite"/>
    </source>
</evidence>
<dbReference type="Pfam" id="PF00082">
    <property type="entry name" value="Peptidase_S8"/>
    <property type="match status" value="1"/>
</dbReference>
<feature type="domain" description="Peptidase S8/S53" evidence="9">
    <location>
        <begin position="238"/>
        <end position="501"/>
    </location>
</feature>
<feature type="region of interest" description="Disordered" evidence="7">
    <location>
        <begin position="62"/>
        <end position="90"/>
    </location>
</feature>
<dbReference type="InterPro" id="IPR015500">
    <property type="entry name" value="Peptidase_S8_subtilisin-rel"/>
</dbReference>
<accession>A0ABP5LBP4</accession>
<dbReference type="PRINTS" id="PR00723">
    <property type="entry name" value="SUBTILISIN"/>
</dbReference>
<dbReference type="PANTHER" id="PTHR43806:SF11">
    <property type="entry name" value="CEREVISIN-RELATED"/>
    <property type="match status" value="1"/>
</dbReference>
<name>A0ABP5LBP4_9ACTN</name>
<dbReference type="PIRSF" id="PIRSF037852">
    <property type="entry name" value="Subtilisin_rel_SAV5721"/>
    <property type="match status" value="1"/>
</dbReference>
<dbReference type="InterPro" id="IPR036852">
    <property type="entry name" value="Peptidase_S8/S53_dom_sf"/>
</dbReference>
<dbReference type="InterPro" id="IPR023828">
    <property type="entry name" value="Peptidase_S8_Ser-AS"/>
</dbReference>
<keyword evidence="8" id="KW-0732">Signal</keyword>
<dbReference type="EMBL" id="BAAAPF010000242">
    <property type="protein sequence ID" value="GAA2142071.1"/>
    <property type="molecule type" value="Genomic_DNA"/>
</dbReference>
<keyword evidence="3 5" id="KW-0378">Hydrolase</keyword>
<feature type="signal peptide" evidence="8">
    <location>
        <begin position="1"/>
        <end position="30"/>
    </location>
</feature>
<evidence type="ECO:0000313" key="11">
    <source>
        <dbReference type="Proteomes" id="UP001500443"/>
    </source>
</evidence>
<feature type="active site" description="Charge relay system" evidence="5">
    <location>
        <position position="247"/>
    </location>
</feature>
<evidence type="ECO:0000256" key="3">
    <source>
        <dbReference type="ARBA" id="ARBA00022801"/>
    </source>
</evidence>
<dbReference type="InterPro" id="IPR050131">
    <property type="entry name" value="Peptidase_S8_subtilisin-like"/>
</dbReference>
<feature type="active site" description="Charge relay system" evidence="5">
    <location>
        <position position="279"/>
    </location>
</feature>
<keyword evidence="2 5" id="KW-0645">Protease</keyword>
<comment type="similarity">
    <text evidence="1 5 6">Belongs to the peptidase S8 family.</text>
</comment>
<feature type="chain" id="PRO_5045315504" evidence="8">
    <location>
        <begin position="31"/>
        <end position="1276"/>
    </location>
</feature>
<dbReference type="SUPFAM" id="SSF52743">
    <property type="entry name" value="Subtilisin-like"/>
    <property type="match status" value="1"/>
</dbReference>
<comment type="caution">
    <text evidence="10">The sequence shown here is derived from an EMBL/GenBank/DDBJ whole genome shotgun (WGS) entry which is preliminary data.</text>
</comment>